<keyword evidence="12" id="KW-1185">Reference proteome</keyword>
<gene>
    <name evidence="11" type="ORF">ONB1V03_LOCUS13437</name>
</gene>
<evidence type="ECO:0000256" key="6">
    <source>
        <dbReference type="ARBA" id="ARBA00023244"/>
    </source>
</evidence>
<keyword evidence="4" id="KW-0350">Heme biosynthesis</keyword>
<dbReference type="GO" id="GO:0004655">
    <property type="term" value="F:porphobilinogen synthase activity"/>
    <property type="evidence" value="ECO:0007669"/>
    <property type="project" value="UniProtKB-EC"/>
</dbReference>
<comment type="function">
    <text evidence="7">Catalyzes an early step in the biosynthesis of tetrapyrroles. Binds two molecules of 5-aminolevulinate per subunit, each at a distinct site, and catalyzes their condensation to form porphobilinogen.</text>
</comment>
<dbReference type="OrthoDB" id="1530at2759"/>
<feature type="non-terminal residue" evidence="11">
    <location>
        <position position="78"/>
    </location>
</feature>
<accession>A0A7R9QT45</accession>
<dbReference type="EC" id="4.2.1.24" evidence="3"/>
<evidence type="ECO:0000256" key="4">
    <source>
        <dbReference type="ARBA" id="ARBA00023133"/>
    </source>
</evidence>
<evidence type="ECO:0000256" key="7">
    <source>
        <dbReference type="ARBA" id="ARBA00025628"/>
    </source>
</evidence>
<dbReference type="InterPro" id="IPR013785">
    <property type="entry name" value="Aldolase_TIM"/>
</dbReference>
<dbReference type="AlphaFoldDB" id="A0A7R9QT45"/>
<evidence type="ECO:0000256" key="9">
    <source>
        <dbReference type="ARBA" id="ARBA00032837"/>
    </source>
</evidence>
<evidence type="ECO:0000256" key="3">
    <source>
        <dbReference type="ARBA" id="ARBA00012053"/>
    </source>
</evidence>
<comment type="subunit">
    <text evidence="8">Homooctamer; active form. Homohexamer; low activity form.</text>
</comment>
<dbReference type="GO" id="GO:0006782">
    <property type="term" value="P:protoporphyrinogen IX biosynthetic process"/>
    <property type="evidence" value="ECO:0007669"/>
    <property type="project" value="UniProtKB-UniPathway"/>
</dbReference>
<comment type="pathway">
    <text evidence="1">Porphyrin-containing compound metabolism; protoporphyrin-IX biosynthesis; coproporphyrinogen-III from 5-aminolevulinate: step 1/4.</text>
</comment>
<evidence type="ECO:0000313" key="11">
    <source>
        <dbReference type="EMBL" id="CAD7656801.1"/>
    </source>
</evidence>
<dbReference type="Gene3D" id="3.20.20.70">
    <property type="entry name" value="Aldolase class I"/>
    <property type="match status" value="1"/>
</dbReference>
<evidence type="ECO:0000256" key="8">
    <source>
        <dbReference type="ARBA" id="ARBA00025861"/>
    </source>
</evidence>
<keyword evidence="5" id="KW-0456">Lyase</keyword>
<dbReference type="Proteomes" id="UP000728032">
    <property type="component" value="Unassembled WGS sequence"/>
</dbReference>
<evidence type="ECO:0000256" key="2">
    <source>
        <dbReference type="ARBA" id="ARBA00008055"/>
    </source>
</evidence>
<reference evidence="11" key="1">
    <citation type="submission" date="2020-11" db="EMBL/GenBank/DDBJ databases">
        <authorList>
            <person name="Tran Van P."/>
        </authorList>
    </citation>
    <scope>NUCLEOTIDE SEQUENCE</scope>
</reference>
<dbReference type="GO" id="GO:0046872">
    <property type="term" value="F:metal ion binding"/>
    <property type="evidence" value="ECO:0007669"/>
    <property type="project" value="InterPro"/>
</dbReference>
<evidence type="ECO:0000256" key="5">
    <source>
        <dbReference type="ARBA" id="ARBA00023239"/>
    </source>
</evidence>
<organism evidence="11">
    <name type="scientific">Oppiella nova</name>
    <dbReference type="NCBI Taxonomy" id="334625"/>
    <lineage>
        <taxon>Eukaryota</taxon>
        <taxon>Metazoa</taxon>
        <taxon>Ecdysozoa</taxon>
        <taxon>Arthropoda</taxon>
        <taxon>Chelicerata</taxon>
        <taxon>Arachnida</taxon>
        <taxon>Acari</taxon>
        <taxon>Acariformes</taxon>
        <taxon>Sarcoptiformes</taxon>
        <taxon>Oribatida</taxon>
        <taxon>Brachypylina</taxon>
        <taxon>Oppioidea</taxon>
        <taxon>Oppiidae</taxon>
        <taxon>Oppiella</taxon>
    </lineage>
</organism>
<comment type="similarity">
    <text evidence="2">Belongs to the ALAD family.</text>
</comment>
<name>A0A7R9QT45_9ACAR</name>
<keyword evidence="6" id="KW-0627">Porphyrin biosynthesis</keyword>
<sequence length="78" mass="8842">MAKNTNSVKLNHFLHSSQSHAVLREWQSRGTTHFSSADFVLPLFIVNSDDDCQPIESLPEVNRMGINVCVEYLRPLVT</sequence>
<evidence type="ECO:0000313" key="12">
    <source>
        <dbReference type="Proteomes" id="UP000728032"/>
    </source>
</evidence>
<dbReference type="EMBL" id="CAJPVJ010011768">
    <property type="protein sequence ID" value="CAG2173988.1"/>
    <property type="molecule type" value="Genomic_DNA"/>
</dbReference>
<dbReference type="EMBL" id="OC926593">
    <property type="protein sequence ID" value="CAD7656801.1"/>
    <property type="molecule type" value="Genomic_DNA"/>
</dbReference>
<dbReference type="SUPFAM" id="SSF51569">
    <property type="entry name" value="Aldolase"/>
    <property type="match status" value="1"/>
</dbReference>
<dbReference type="InterPro" id="IPR001731">
    <property type="entry name" value="ALAD"/>
</dbReference>
<protein>
    <recommendedName>
        <fullName evidence="3">porphobilinogen synthase</fullName>
        <ecNumber evidence="3">4.2.1.24</ecNumber>
    </recommendedName>
    <alternativeName>
        <fullName evidence="9">Porphobilinogen synthase</fullName>
    </alternativeName>
</protein>
<dbReference type="UniPathway" id="UPA00251">
    <property type="reaction ID" value="UER00318"/>
</dbReference>
<comment type="catalytic activity">
    <reaction evidence="10">
        <text>2 5-aminolevulinate = porphobilinogen + 2 H2O + H(+)</text>
        <dbReference type="Rhea" id="RHEA:24064"/>
        <dbReference type="ChEBI" id="CHEBI:15377"/>
        <dbReference type="ChEBI" id="CHEBI:15378"/>
        <dbReference type="ChEBI" id="CHEBI:58126"/>
        <dbReference type="ChEBI" id="CHEBI:356416"/>
        <dbReference type="EC" id="4.2.1.24"/>
    </reaction>
</comment>
<dbReference type="Pfam" id="PF00490">
    <property type="entry name" value="ALAD"/>
    <property type="match status" value="1"/>
</dbReference>
<evidence type="ECO:0000256" key="1">
    <source>
        <dbReference type="ARBA" id="ARBA00004694"/>
    </source>
</evidence>
<proteinExistence type="inferred from homology"/>
<evidence type="ECO:0000256" key="10">
    <source>
        <dbReference type="ARBA" id="ARBA00047651"/>
    </source>
</evidence>